<dbReference type="Pfam" id="PF02734">
    <property type="entry name" value="Dak2"/>
    <property type="match status" value="1"/>
</dbReference>
<keyword evidence="5" id="KW-1185">Reference proteome</keyword>
<dbReference type="RefSeq" id="WP_272139335.1">
    <property type="nucleotide sequence ID" value="NZ_JAQLOI010000003.1"/>
</dbReference>
<comment type="caution">
    <text evidence="4">The sequence shown here is derived from an EMBL/GenBank/DDBJ whole genome shotgun (WGS) entry which is preliminary data.</text>
</comment>
<keyword evidence="1" id="KW-0808">Transferase</keyword>
<reference evidence="4 5" key="1">
    <citation type="submission" date="2023-01" db="EMBL/GenBank/DDBJ databases">
        <title>Vibrio sp. KJ40-1 sp.nov, isolated from marine algae.</title>
        <authorList>
            <person name="Butt M."/>
            <person name="Kim J.M.J."/>
            <person name="Jeon C.O.C."/>
        </authorList>
    </citation>
    <scope>NUCLEOTIDE SEQUENCE [LARGE SCALE GENOMIC DNA]</scope>
    <source>
        <strain evidence="4 5">KJ40-1</strain>
    </source>
</reference>
<dbReference type="InterPro" id="IPR050861">
    <property type="entry name" value="Dihydroxyacetone_Kinase"/>
</dbReference>
<dbReference type="EMBL" id="JAQLOI010000003">
    <property type="protein sequence ID" value="MDB1125533.1"/>
    <property type="molecule type" value="Genomic_DNA"/>
</dbReference>
<dbReference type="InterPro" id="IPR004007">
    <property type="entry name" value="DhaL_dom"/>
</dbReference>
<dbReference type="InterPro" id="IPR036117">
    <property type="entry name" value="DhaL_dom_sf"/>
</dbReference>
<keyword evidence="2 4" id="KW-0418">Kinase</keyword>
<accession>A0ABT4YX24</accession>
<dbReference type="SMART" id="SM01120">
    <property type="entry name" value="Dak2"/>
    <property type="match status" value="1"/>
</dbReference>
<organism evidence="4 5">
    <name type="scientific">Vibrio algarum</name>
    <dbReference type="NCBI Taxonomy" id="3020714"/>
    <lineage>
        <taxon>Bacteria</taxon>
        <taxon>Pseudomonadati</taxon>
        <taxon>Pseudomonadota</taxon>
        <taxon>Gammaproteobacteria</taxon>
        <taxon>Vibrionales</taxon>
        <taxon>Vibrionaceae</taxon>
        <taxon>Vibrio</taxon>
    </lineage>
</organism>
<dbReference type="Gene3D" id="1.25.40.340">
    <property type="match status" value="1"/>
</dbReference>
<name>A0ABT4YX24_9VIBR</name>
<evidence type="ECO:0000256" key="1">
    <source>
        <dbReference type="ARBA" id="ARBA00022679"/>
    </source>
</evidence>
<dbReference type="PROSITE" id="PS51480">
    <property type="entry name" value="DHAL"/>
    <property type="match status" value="1"/>
</dbReference>
<evidence type="ECO:0000259" key="3">
    <source>
        <dbReference type="PROSITE" id="PS51480"/>
    </source>
</evidence>
<evidence type="ECO:0000313" key="5">
    <source>
        <dbReference type="Proteomes" id="UP001210678"/>
    </source>
</evidence>
<dbReference type="PANTHER" id="PTHR28629:SF4">
    <property type="entry name" value="TRIOKINASE_FMN CYCLASE"/>
    <property type="match status" value="1"/>
</dbReference>
<dbReference type="GO" id="GO:0016301">
    <property type="term" value="F:kinase activity"/>
    <property type="evidence" value="ECO:0007669"/>
    <property type="project" value="UniProtKB-KW"/>
</dbReference>
<dbReference type="SUPFAM" id="SSF101473">
    <property type="entry name" value="DhaL-like"/>
    <property type="match status" value="1"/>
</dbReference>
<evidence type="ECO:0000256" key="2">
    <source>
        <dbReference type="ARBA" id="ARBA00022777"/>
    </source>
</evidence>
<sequence length="212" mass="22016">MSEITKAQIVTWLTNCSAVYSENRDMLTELDAAIGDADHGLNMERGFGEVAAKLPTVADKDLANIFKITGMSLLSKVGGASGPLYGTFFIRAATKSAGKDSLTLTEFVDALQAGVDGVVGRGKATPGDKTMCDAWWEVIAAGTAAVESGLDVASALDSMANAAAKGVENTIPMQAKKGRASYLGERSIGHPDPGATSTKLMIETLSKVVNEA</sequence>
<proteinExistence type="predicted"/>
<feature type="domain" description="DhaL" evidence="3">
    <location>
        <begin position="7"/>
        <end position="207"/>
    </location>
</feature>
<dbReference type="NCBIfam" id="TIGR02365">
    <property type="entry name" value="dha_L_ycgS"/>
    <property type="match status" value="1"/>
</dbReference>
<gene>
    <name evidence="4" type="primary">dhaL</name>
    <name evidence="4" type="ORF">PGX00_18460</name>
</gene>
<dbReference type="InterPro" id="IPR012737">
    <property type="entry name" value="DhaK_L_YcgS"/>
</dbReference>
<dbReference type="Proteomes" id="UP001210678">
    <property type="component" value="Unassembled WGS sequence"/>
</dbReference>
<dbReference type="PANTHER" id="PTHR28629">
    <property type="entry name" value="TRIOKINASE/FMN CYCLASE"/>
    <property type="match status" value="1"/>
</dbReference>
<evidence type="ECO:0000313" key="4">
    <source>
        <dbReference type="EMBL" id="MDB1125533.1"/>
    </source>
</evidence>
<protein>
    <submittedName>
        <fullName evidence="4">Dihydroxyacetone kinase subunit DhaL</fullName>
    </submittedName>
</protein>